<dbReference type="PANTHER" id="PTHR21366">
    <property type="entry name" value="GLYOXALASE FAMILY PROTEIN"/>
    <property type="match status" value="1"/>
</dbReference>
<dbReference type="EMBL" id="CP139781">
    <property type="protein sequence ID" value="WRQ85806.1"/>
    <property type="molecule type" value="Genomic_DNA"/>
</dbReference>
<reference evidence="2 3" key="2">
    <citation type="submission" date="2023-12" db="EMBL/GenBank/DDBJ databases">
        <title>Description of an unclassified Opitutus bacterium of Verrucomicrobiota.</title>
        <authorList>
            <person name="Zhang D.-F."/>
        </authorList>
    </citation>
    <scope>NUCLEOTIDE SEQUENCE [LARGE SCALE GENOMIC DNA]</scope>
    <source>
        <strain evidence="2 3">WL0086</strain>
    </source>
</reference>
<organism evidence="2 3">
    <name type="scientific">Actomonas aquatica</name>
    <dbReference type="NCBI Taxonomy" id="2866162"/>
    <lineage>
        <taxon>Bacteria</taxon>
        <taxon>Pseudomonadati</taxon>
        <taxon>Verrucomicrobiota</taxon>
        <taxon>Opitutia</taxon>
        <taxon>Opitutales</taxon>
        <taxon>Opitutaceae</taxon>
        <taxon>Actomonas</taxon>
    </lineage>
</organism>
<dbReference type="PROSITE" id="PS51819">
    <property type="entry name" value="VOC"/>
    <property type="match status" value="1"/>
</dbReference>
<dbReference type="Gene3D" id="3.10.180.10">
    <property type="entry name" value="2,3-Dihydroxybiphenyl 1,2-Dioxygenase, domain 1"/>
    <property type="match status" value="1"/>
</dbReference>
<evidence type="ECO:0000313" key="3">
    <source>
        <dbReference type="Proteomes" id="UP000738431"/>
    </source>
</evidence>
<dbReference type="Pfam" id="PF00903">
    <property type="entry name" value="Glyoxalase"/>
    <property type="match status" value="1"/>
</dbReference>
<proteinExistence type="predicted"/>
<feature type="domain" description="VOC" evidence="1">
    <location>
        <begin position="5"/>
        <end position="127"/>
    </location>
</feature>
<reference evidence="2 3" key="1">
    <citation type="submission" date="2021-08" db="EMBL/GenBank/DDBJ databases">
        <authorList>
            <person name="Zhang D."/>
            <person name="Zhang A."/>
            <person name="Wang L."/>
        </authorList>
    </citation>
    <scope>NUCLEOTIDE SEQUENCE [LARGE SCALE GENOMIC DNA]</scope>
    <source>
        <strain evidence="2 3">WL0086</strain>
    </source>
</reference>
<accession>A0ABZ1C2U6</accession>
<sequence>MPPLRVLETCIYAEDLDAAHHFYTEVLGLRTHSRAEGRHNFYHCGDGMVLVFHPGATNECHADGIPCHGSHGAEHICWAVERDQIDAWRARLVAAGVAIEHEHTWPNGAHSVYFRDPAGNSLEFATPRLWENDPED</sequence>
<name>A0ABZ1C2U6_9BACT</name>
<keyword evidence="3" id="KW-1185">Reference proteome</keyword>
<dbReference type="Proteomes" id="UP000738431">
    <property type="component" value="Chromosome"/>
</dbReference>
<dbReference type="RefSeq" id="WP_221032625.1">
    <property type="nucleotide sequence ID" value="NZ_CP139781.1"/>
</dbReference>
<dbReference type="InterPro" id="IPR037523">
    <property type="entry name" value="VOC_core"/>
</dbReference>
<dbReference type="PANTHER" id="PTHR21366:SF22">
    <property type="entry name" value="VOC DOMAIN-CONTAINING PROTEIN"/>
    <property type="match status" value="1"/>
</dbReference>
<evidence type="ECO:0000259" key="1">
    <source>
        <dbReference type="PROSITE" id="PS51819"/>
    </source>
</evidence>
<dbReference type="InterPro" id="IPR004360">
    <property type="entry name" value="Glyas_Fos-R_dOase_dom"/>
</dbReference>
<gene>
    <name evidence="2" type="ORF">K1X11_013420</name>
</gene>
<dbReference type="InterPro" id="IPR029068">
    <property type="entry name" value="Glyas_Bleomycin-R_OHBP_Dase"/>
</dbReference>
<dbReference type="SUPFAM" id="SSF54593">
    <property type="entry name" value="Glyoxalase/Bleomycin resistance protein/Dihydroxybiphenyl dioxygenase"/>
    <property type="match status" value="1"/>
</dbReference>
<protein>
    <submittedName>
        <fullName evidence="2">VOC family protein</fullName>
    </submittedName>
</protein>
<dbReference type="InterPro" id="IPR050383">
    <property type="entry name" value="GlyoxalaseI/FosfomycinResist"/>
</dbReference>
<evidence type="ECO:0000313" key="2">
    <source>
        <dbReference type="EMBL" id="WRQ85806.1"/>
    </source>
</evidence>